<dbReference type="Proteomes" id="UP000464178">
    <property type="component" value="Chromosome"/>
</dbReference>
<reference evidence="7 8" key="1">
    <citation type="submission" date="2019-05" db="EMBL/GenBank/DDBJ databases">
        <authorList>
            <consortium name="Science for Life Laboratories"/>
        </authorList>
    </citation>
    <scope>NUCLEOTIDE SEQUENCE [LARGE SCALE GENOMIC DNA]</scope>
    <source>
        <strain evidence="7">Soil9</strain>
    </source>
</reference>
<dbReference type="AlphaFoldDB" id="A0A6P2CWN5"/>
<gene>
    <name evidence="7" type="ORF">SOIL9_43130</name>
</gene>
<sequence length="92" mass="10392">MPDRQAQPPVTISVEARTQQRDLIDKAAERVGLTRSDFVMGAACREAEDVVLDQTYFPLDARAFAEFMALLEHPPAPDERLYDLMTAQAPWE</sequence>
<dbReference type="KEGG" id="gms:SOIL9_43130"/>
<dbReference type="EMBL" id="LR593886">
    <property type="protein sequence ID" value="VTR93401.1"/>
    <property type="molecule type" value="Genomic_DNA"/>
</dbReference>
<keyword evidence="2" id="KW-1277">Toxin-antitoxin system</keyword>
<dbReference type="PANTHER" id="PTHR35401">
    <property type="entry name" value="COPG FAMILY HELIX-TURN-HELIX PROTEIN-RELATED-RELATED"/>
    <property type="match status" value="1"/>
</dbReference>
<evidence type="ECO:0000256" key="3">
    <source>
        <dbReference type="ARBA" id="ARBA00023015"/>
    </source>
</evidence>
<dbReference type="Pfam" id="PF08681">
    <property type="entry name" value="TacA1"/>
    <property type="match status" value="1"/>
</dbReference>
<evidence type="ECO:0008006" key="9">
    <source>
        <dbReference type="Google" id="ProtNLM"/>
    </source>
</evidence>
<dbReference type="PANTHER" id="PTHR35401:SF1">
    <property type="entry name" value="CYTOPLASMIC PROTEIN"/>
    <property type="match status" value="1"/>
</dbReference>
<evidence type="ECO:0000256" key="5">
    <source>
        <dbReference type="ARBA" id="ARBA00023163"/>
    </source>
</evidence>
<protein>
    <recommendedName>
        <fullName evidence="9">DUF1778 domain-containing protein</fullName>
    </recommendedName>
</protein>
<dbReference type="SUPFAM" id="SSF47598">
    <property type="entry name" value="Ribbon-helix-helix"/>
    <property type="match status" value="1"/>
</dbReference>
<proteinExistence type="inferred from homology"/>
<keyword evidence="4" id="KW-0238">DNA-binding</keyword>
<dbReference type="InterPro" id="IPR010985">
    <property type="entry name" value="Ribbon_hlx_hlx"/>
</dbReference>
<comment type="similarity">
    <text evidence="6">Belongs to the TacA antitoxin family.</text>
</comment>
<evidence type="ECO:0000313" key="8">
    <source>
        <dbReference type="Proteomes" id="UP000464178"/>
    </source>
</evidence>
<evidence type="ECO:0000313" key="7">
    <source>
        <dbReference type="EMBL" id="VTR93401.1"/>
    </source>
</evidence>
<dbReference type="RefSeq" id="WP_162668134.1">
    <property type="nucleotide sequence ID" value="NZ_LR593886.1"/>
</dbReference>
<name>A0A6P2CWN5_9BACT</name>
<keyword evidence="3" id="KW-0805">Transcription regulation</keyword>
<keyword evidence="5" id="KW-0804">Transcription</keyword>
<organism evidence="7 8">
    <name type="scientific">Gemmata massiliana</name>
    <dbReference type="NCBI Taxonomy" id="1210884"/>
    <lineage>
        <taxon>Bacteria</taxon>
        <taxon>Pseudomonadati</taxon>
        <taxon>Planctomycetota</taxon>
        <taxon>Planctomycetia</taxon>
        <taxon>Gemmatales</taxon>
        <taxon>Gemmataceae</taxon>
        <taxon>Gemmata</taxon>
    </lineage>
</organism>
<dbReference type="Gene3D" id="1.20.5.780">
    <property type="entry name" value="Single helix bin"/>
    <property type="match status" value="1"/>
</dbReference>
<accession>A0A6P2CWN5</accession>
<keyword evidence="1" id="KW-0678">Repressor</keyword>
<evidence type="ECO:0000256" key="2">
    <source>
        <dbReference type="ARBA" id="ARBA00022649"/>
    </source>
</evidence>
<evidence type="ECO:0000256" key="1">
    <source>
        <dbReference type="ARBA" id="ARBA00022491"/>
    </source>
</evidence>
<dbReference type="GO" id="GO:0006355">
    <property type="term" value="P:regulation of DNA-templated transcription"/>
    <property type="evidence" value="ECO:0007669"/>
    <property type="project" value="InterPro"/>
</dbReference>
<evidence type="ECO:0000256" key="6">
    <source>
        <dbReference type="ARBA" id="ARBA00049988"/>
    </source>
</evidence>
<dbReference type="InterPro" id="IPR014795">
    <property type="entry name" value="TacA_1-like"/>
</dbReference>
<dbReference type="GO" id="GO:0003677">
    <property type="term" value="F:DNA binding"/>
    <property type="evidence" value="ECO:0007669"/>
    <property type="project" value="UniProtKB-KW"/>
</dbReference>
<evidence type="ECO:0000256" key="4">
    <source>
        <dbReference type="ARBA" id="ARBA00023125"/>
    </source>
</evidence>
<keyword evidence="8" id="KW-1185">Reference proteome</keyword>